<organism evidence="1 2">
    <name type="scientific">Nesterenkonia halotolerans</name>
    <dbReference type="NCBI Taxonomy" id="225325"/>
    <lineage>
        <taxon>Bacteria</taxon>
        <taxon>Bacillati</taxon>
        <taxon>Actinomycetota</taxon>
        <taxon>Actinomycetes</taxon>
        <taxon>Micrococcales</taxon>
        <taxon>Micrococcaceae</taxon>
        <taxon>Nesterenkonia</taxon>
    </lineage>
</organism>
<dbReference type="Gene3D" id="3.40.960.10">
    <property type="entry name" value="VSR Endonuclease"/>
    <property type="match status" value="1"/>
</dbReference>
<sequence length="343" mass="38449">MELLSHPPDRRRRPAVIMPALGRRRARLLEEELTRRDLEHSAANGLVRRVAHGIYTGTELPGIGGLPGESEVLGASAVPAHHALLQGLTEDSDRVISFDTAAVLWGLLPGEPGLPFHVTSPREGPRVERPGLVLGHRIEVSERFIVTLDGVRLTHPAWTWLDLALHRPLEQALILGDRAVRRPRREYGEEGAPLATLSELRQAAVARGRTKGIRQVREVLELIRVGSDSPQETRLRYYMHLAGLPEPRVNPVIAHPSGYPWFEPDLAVEEFKVSIQYEGEDFHSSPASVRKDVRRSEITEELGWVEVRITQDHMADQGRLAIARIQRALLQRGWRPPHLPTHG</sequence>
<dbReference type="RefSeq" id="WP_192590954.1">
    <property type="nucleotide sequence ID" value="NZ_JADBEE010000001.1"/>
</dbReference>
<evidence type="ECO:0000313" key="2">
    <source>
        <dbReference type="Proteomes" id="UP000636579"/>
    </source>
</evidence>
<dbReference type="SUPFAM" id="SSF52980">
    <property type="entry name" value="Restriction endonuclease-like"/>
    <property type="match status" value="1"/>
</dbReference>
<gene>
    <name evidence="1" type="ORF">H4W26_000924</name>
</gene>
<keyword evidence="2" id="KW-1185">Reference proteome</keyword>
<reference evidence="1 2" key="1">
    <citation type="submission" date="2020-10" db="EMBL/GenBank/DDBJ databases">
        <title>Sequencing the genomes of 1000 actinobacteria strains.</title>
        <authorList>
            <person name="Klenk H.-P."/>
        </authorList>
    </citation>
    <scope>NUCLEOTIDE SEQUENCE [LARGE SCALE GENOMIC DNA]</scope>
    <source>
        <strain evidence="1 2">DSM 15474</strain>
    </source>
</reference>
<name>A0ABR9J5M2_9MICC</name>
<protein>
    <recommendedName>
        <fullName evidence="3">DUF559 domain-containing protein</fullName>
    </recommendedName>
</protein>
<comment type="caution">
    <text evidence="1">The sequence shown here is derived from an EMBL/GenBank/DDBJ whole genome shotgun (WGS) entry which is preliminary data.</text>
</comment>
<evidence type="ECO:0008006" key="3">
    <source>
        <dbReference type="Google" id="ProtNLM"/>
    </source>
</evidence>
<accession>A0ABR9J5M2</accession>
<proteinExistence type="predicted"/>
<dbReference type="EMBL" id="JADBEE010000001">
    <property type="protein sequence ID" value="MBE1514169.1"/>
    <property type="molecule type" value="Genomic_DNA"/>
</dbReference>
<evidence type="ECO:0000313" key="1">
    <source>
        <dbReference type="EMBL" id="MBE1514169.1"/>
    </source>
</evidence>
<dbReference type="InterPro" id="IPR011335">
    <property type="entry name" value="Restrct_endonuc-II-like"/>
</dbReference>
<dbReference type="Proteomes" id="UP000636579">
    <property type="component" value="Unassembled WGS sequence"/>
</dbReference>